<evidence type="ECO:0000313" key="2">
    <source>
        <dbReference type="Proteomes" id="UP000076863"/>
    </source>
</evidence>
<dbReference type="EMBL" id="AZHA01000015">
    <property type="protein sequence ID" value="OAA42034.1"/>
    <property type="molecule type" value="Genomic_DNA"/>
</dbReference>
<name>A0A167D7G0_9HYPO</name>
<organism evidence="1 2">
    <name type="scientific">Beauveria brongniartii RCEF 3172</name>
    <dbReference type="NCBI Taxonomy" id="1081107"/>
    <lineage>
        <taxon>Eukaryota</taxon>
        <taxon>Fungi</taxon>
        <taxon>Dikarya</taxon>
        <taxon>Ascomycota</taxon>
        <taxon>Pezizomycotina</taxon>
        <taxon>Sordariomycetes</taxon>
        <taxon>Hypocreomycetidae</taxon>
        <taxon>Hypocreales</taxon>
        <taxon>Cordycipitaceae</taxon>
        <taxon>Beauveria</taxon>
        <taxon>Beauveria brongniartii</taxon>
    </lineage>
</organism>
<comment type="caution">
    <text evidence="1">The sequence shown here is derived from an EMBL/GenBank/DDBJ whole genome shotgun (WGS) entry which is preliminary data.</text>
</comment>
<accession>A0A167D7G0</accession>
<sequence length="90" mass="9329">MTALVAHLLKPRAKFGPVAFRHGTGAIQAQYARCLVKGAEKHRHPAVLADMADGLASGSHGVDIGYLVGAEHGEGLLGQPFGRTVDVTAS</sequence>
<gene>
    <name evidence="1" type="ORF">BBO_05393</name>
</gene>
<dbReference type="AlphaFoldDB" id="A0A167D7G0"/>
<dbReference type="Proteomes" id="UP000076863">
    <property type="component" value="Unassembled WGS sequence"/>
</dbReference>
<proteinExistence type="predicted"/>
<protein>
    <submittedName>
        <fullName evidence="1">Uncharacterized protein</fullName>
    </submittedName>
</protein>
<reference evidence="1 2" key="1">
    <citation type="journal article" date="2016" name="Genome Biol. Evol.">
        <title>Divergent and convergent evolution of fungal pathogenicity.</title>
        <authorList>
            <person name="Shang Y."/>
            <person name="Xiao G."/>
            <person name="Zheng P."/>
            <person name="Cen K."/>
            <person name="Zhan S."/>
            <person name="Wang C."/>
        </authorList>
    </citation>
    <scope>NUCLEOTIDE SEQUENCE [LARGE SCALE GENOMIC DNA]</scope>
    <source>
        <strain evidence="1 2">RCEF 3172</strain>
    </source>
</reference>
<keyword evidence="2" id="KW-1185">Reference proteome</keyword>
<evidence type="ECO:0000313" key="1">
    <source>
        <dbReference type="EMBL" id="OAA42034.1"/>
    </source>
</evidence>